<feature type="transmembrane region" description="Helical" evidence="1">
    <location>
        <begin position="422"/>
        <end position="442"/>
    </location>
</feature>
<evidence type="ECO:0000313" key="3">
    <source>
        <dbReference type="EMBL" id="QNO52828.1"/>
    </source>
</evidence>
<feature type="transmembrane region" description="Helical" evidence="1">
    <location>
        <begin position="155"/>
        <end position="173"/>
    </location>
</feature>
<accession>A0A7G9YXU4</accession>
<keyword evidence="1" id="KW-0472">Membrane</keyword>
<name>A0A7G9YXU4_9EURY</name>
<feature type="transmembrane region" description="Helical" evidence="1">
    <location>
        <begin position="213"/>
        <end position="234"/>
    </location>
</feature>
<dbReference type="AlphaFoldDB" id="A0A7G9YXU4"/>
<proteinExistence type="predicted"/>
<keyword evidence="1" id="KW-1133">Transmembrane helix</keyword>
<sequence length="443" mass="48593">MMDALLPLLLLVAFSMLGVLLGTITGLVPGFHPNNVAFILLAISPAILAKLHFFNALVVHSETTIHVLVASIILAASVAHTFLNFIPAAFIGAPEGDTALCVLPAHQLLLEGRAYEATVLSATGSFGAVVFSFLLLVPFYFVFSTFQFYEIIQSHMLYVLIGISALLILTESFSETMEAYQAILLSLFVFLLAGLFGYLILDMPVHAPFFFRSTMLFPALTGLFGLSTILFSLFYTPDIPEQRIEEPELEPGEIAKSVVSGSVFGSMVSFLPGITSAHATVMAMLARRNRQPEQVITTLSGVNTANVIFCLATLFLISRARSGTTMAISNLLHVQPWEMVIPPLTLIYLLMVVLMASACSFFITKYLGEQFSRFFVKLPYRKILMAIAVFLSVLVFLFTGVLGLFILLVAVCIGLIPIYFGVRRSNCMGVLLLPIIVMLWQLY</sequence>
<dbReference type="InterPro" id="IPR002823">
    <property type="entry name" value="DUF112_TM"/>
</dbReference>
<dbReference type="PANTHER" id="PTHR42204">
    <property type="entry name" value="INTEGRAL MEMBRANE PROTEIN"/>
    <property type="match status" value="1"/>
</dbReference>
<organism evidence="3">
    <name type="scientific">Candidatus Methanophagaceae archaeon ANME-1 ERB6</name>
    <dbReference type="NCBI Taxonomy" id="2759912"/>
    <lineage>
        <taxon>Archaea</taxon>
        <taxon>Methanobacteriati</taxon>
        <taxon>Methanobacteriota</taxon>
        <taxon>Stenosarchaea group</taxon>
        <taxon>Methanomicrobia</taxon>
        <taxon>Candidatus Methanophagales</taxon>
        <taxon>Candidatus Methanophagaceae</taxon>
    </lineage>
</organism>
<feature type="transmembrane region" description="Helical" evidence="1">
    <location>
        <begin position="38"/>
        <end position="58"/>
    </location>
</feature>
<evidence type="ECO:0000256" key="1">
    <source>
        <dbReference type="SAM" id="Phobius"/>
    </source>
</evidence>
<feature type="transmembrane region" description="Helical" evidence="1">
    <location>
        <begin position="119"/>
        <end position="143"/>
    </location>
</feature>
<protein>
    <recommendedName>
        <fullName evidence="2">DUF112 domain-containing protein</fullName>
    </recommendedName>
</protein>
<feature type="transmembrane region" description="Helical" evidence="1">
    <location>
        <begin position="65"/>
        <end position="86"/>
    </location>
</feature>
<dbReference type="Pfam" id="PF01970">
    <property type="entry name" value="TctA"/>
    <property type="match status" value="1"/>
</dbReference>
<feature type="transmembrane region" description="Helical" evidence="1">
    <location>
        <begin position="383"/>
        <end position="416"/>
    </location>
</feature>
<evidence type="ECO:0000259" key="2">
    <source>
        <dbReference type="Pfam" id="PF01970"/>
    </source>
</evidence>
<feature type="transmembrane region" description="Helical" evidence="1">
    <location>
        <begin position="340"/>
        <end position="363"/>
    </location>
</feature>
<reference evidence="3" key="1">
    <citation type="submission" date="2020-06" db="EMBL/GenBank/DDBJ databases">
        <title>Unique genomic features of the anaerobic methanotrophic archaea.</title>
        <authorList>
            <person name="Chadwick G.L."/>
            <person name="Skennerton C.T."/>
            <person name="Laso-Perez R."/>
            <person name="Leu A.O."/>
            <person name="Speth D.R."/>
            <person name="Yu H."/>
            <person name="Morgan-Lang C."/>
            <person name="Hatzenpichler R."/>
            <person name="Goudeau D."/>
            <person name="Malmstrom R."/>
            <person name="Brazelton W.J."/>
            <person name="Woyke T."/>
            <person name="Hallam S.J."/>
            <person name="Tyson G.W."/>
            <person name="Wegener G."/>
            <person name="Boetius A."/>
            <person name="Orphan V."/>
        </authorList>
    </citation>
    <scope>NUCLEOTIDE SEQUENCE</scope>
</reference>
<feature type="transmembrane region" description="Helical" evidence="1">
    <location>
        <begin position="179"/>
        <end position="201"/>
    </location>
</feature>
<keyword evidence="1" id="KW-0812">Transmembrane</keyword>
<dbReference type="PANTHER" id="PTHR42204:SF1">
    <property type="entry name" value="INTEGRAL MEMBRANE PROTEIN"/>
    <property type="match status" value="1"/>
</dbReference>
<feature type="domain" description="DUF112" evidence="2">
    <location>
        <begin position="14"/>
        <end position="428"/>
    </location>
</feature>
<feature type="transmembrane region" description="Helical" evidence="1">
    <location>
        <begin position="254"/>
        <end position="274"/>
    </location>
</feature>
<dbReference type="EMBL" id="MT631522">
    <property type="protein sequence ID" value="QNO52828.1"/>
    <property type="molecule type" value="Genomic_DNA"/>
</dbReference>
<gene>
    <name evidence="3" type="ORF">KPNLKIIH_00020</name>
</gene>
<feature type="transmembrane region" description="Helical" evidence="1">
    <location>
        <begin position="295"/>
        <end position="320"/>
    </location>
</feature>